<keyword evidence="2 3" id="KW-0040">ANK repeat</keyword>
<feature type="repeat" description="ANK" evidence="3">
    <location>
        <begin position="116"/>
        <end position="148"/>
    </location>
</feature>
<comment type="caution">
    <text evidence="4">The sequence shown here is derived from an EMBL/GenBank/DDBJ whole genome shotgun (WGS) entry which is preliminary data.</text>
</comment>
<name>A0A9P8VVN1_9HYPO</name>
<dbReference type="Pfam" id="PF00023">
    <property type="entry name" value="Ank"/>
    <property type="match status" value="1"/>
</dbReference>
<accession>A0A9P8VVN1</accession>
<dbReference type="PROSITE" id="PS50297">
    <property type="entry name" value="ANK_REP_REGION"/>
    <property type="match status" value="2"/>
</dbReference>
<dbReference type="InterPro" id="IPR050745">
    <property type="entry name" value="Multifunctional_regulatory"/>
</dbReference>
<evidence type="ECO:0000313" key="5">
    <source>
        <dbReference type="Proteomes" id="UP000777438"/>
    </source>
</evidence>
<evidence type="ECO:0000256" key="1">
    <source>
        <dbReference type="ARBA" id="ARBA00022737"/>
    </source>
</evidence>
<dbReference type="Pfam" id="PF12796">
    <property type="entry name" value="Ank_2"/>
    <property type="match status" value="1"/>
</dbReference>
<dbReference type="EMBL" id="JAGPYM010000027">
    <property type="protein sequence ID" value="KAH6880103.1"/>
    <property type="molecule type" value="Genomic_DNA"/>
</dbReference>
<gene>
    <name evidence="4" type="ORF">B0T10DRAFT_582143</name>
</gene>
<dbReference type="PANTHER" id="PTHR24189:SF50">
    <property type="entry name" value="ANKYRIN REPEAT AND SOCS BOX PROTEIN 2"/>
    <property type="match status" value="1"/>
</dbReference>
<dbReference type="AlphaFoldDB" id="A0A9P8VVN1"/>
<dbReference type="InterPro" id="IPR002110">
    <property type="entry name" value="Ankyrin_rpt"/>
</dbReference>
<dbReference type="Pfam" id="PF13637">
    <property type="entry name" value="Ank_4"/>
    <property type="match status" value="1"/>
</dbReference>
<reference evidence="4 5" key="1">
    <citation type="journal article" date="2021" name="Nat. Commun.">
        <title>Genetic determinants of endophytism in the Arabidopsis root mycobiome.</title>
        <authorList>
            <person name="Mesny F."/>
            <person name="Miyauchi S."/>
            <person name="Thiergart T."/>
            <person name="Pickel B."/>
            <person name="Atanasova L."/>
            <person name="Karlsson M."/>
            <person name="Huettel B."/>
            <person name="Barry K.W."/>
            <person name="Haridas S."/>
            <person name="Chen C."/>
            <person name="Bauer D."/>
            <person name="Andreopoulos W."/>
            <person name="Pangilinan J."/>
            <person name="LaButti K."/>
            <person name="Riley R."/>
            <person name="Lipzen A."/>
            <person name="Clum A."/>
            <person name="Drula E."/>
            <person name="Henrissat B."/>
            <person name="Kohler A."/>
            <person name="Grigoriev I.V."/>
            <person name="Martin F.M."/>
            <person name="Hacquard S."/>
        </authorList>
    </citation>
    <scope>NUCLEOTIDE SEQUENCE [LARGE SCALE GENOMIC DNA]</scope>
    <source>
        <strain evidence="4 5">MPI-CAGE-CH-0241</strain>
    </source>
</reference>
<evidence type="ECO:0000313" key="4">
    <source>
        <dbReference type="EMBL" id="KAH6880103.1"/>
    </source>
</evidence>
<dbReference type="PRINTS" id="PR01415">
    <property type="entry name" value="ANKYRIN"/>
</dbReference>
<dbReference type="Proteomes" id="UP000777438">
    <property type="component" value="Unassembled WGS sequence"/>
</dbReference>
<sequence length="568" mass="63407">MNACHLPTEILLHVAKYVRFSAILNWSLTNHEHYACMKRILYLSLPRTRDGHWTEVYKKPPRLSQPQFRGLVLAWAAGRGNLKAIEDIFCFHPKCDYVNDAVMGSGFGSGLVTRGCGMTAMHQAARHGHVDVIDLLVKHGADVEATMPGTSTRPIHIARNGDVVRALVRNGSSFNALSSHEVPPAIAIIDSRLSLDGIKALIEISAGRLEKKHDLAWKAVTKGYMSVLRWVLQDGLTEDEMKNSTLIYFAIFTHQQENPNLAYAMVELLIGYGAPTYGGFLFPFDFEDCRTLTTEDTTGSLNSRRKGDLHVAAVFEKSQKMVELLLRHGANTMLQCGTPNSDASGPSPNSPMTVGVQLLCHAATGRDYFHPIRSEEVSERTVEICEDRLDTVSLMLRYGFDINHYDDDDRHLLVYILCITKHSHRIGVTAVLTILFMLDNGADLKRMPMVASMNGPPGLARYPIHELLTAAWFVEDLEFTNCMQLLRRMLELGADPNVPDSEGRTPLGYACRVPNPESALRIVNLLVDFGADDKDLSTLLHRKICKECQSEDDKDYLNACGRRMRGEL</sequence>
<evidence type="ECO:0000256" key="2">
    <source>
        <dbReference type="ARBA" id="ARBA00023043"/>
    </source>
</evidence>
<dbReference type="PROSITE" id="PS50088">
    <property type="entry name" value="ANK_REPEAT"/>
    <property type="match status" value="2"/>
</dbReference>
<evidence type="ECO:0000256" key="3">
    <source>
        <dbReference type="PROSITE-ProRule" id="PRU00023"/>
    </source>
</evidence>
<protein>
    <submittedName>
        <fullName evidence="4">Ankyrin repeat-containing domain protein</fullName>
    </submittedName>
</protein>
<dbReference type="PANTHER" id="PTHR24189">
    <property type="entry name" value="MYOTROPHIN"/>
    <property type="match status" value="1"/>
</dbReference>
<organism evidence="4 5">
    <name type="scientific">Thelonectria olida</name>
    <dbReference type="NCBI Taxonomy" id="1576542"/>
    <lineage>
        <taxon>Eukaryota</taxon>
        <taxon>Fungi</taxon>
        <taxon>Dikarya</taxon>
        <taxon>Ascomycota</taxon>
        <taxon>Pezizomycotina</taxon>
        <taxon>Sordariomycetes</taxon>
        <taxon>Hypocreomycetidae</taxon>
        <taxon>Hypocreales</taxon>
        <taxon>Nectriaceae</taxon>
        <taxon>Thelonectria</taxon>
    </lineage>
</organism>
<dbReference type="SMART" id="SM00248">
    <property type="entry name" value="ANK"/>
    <property type="match status" value="5"/>
</dbReference>
<dbReference type="OrthoDB" id="341259at2759"/>
<dbReference type="Gene3D" id="1.25.40.20">
    <property type="entry name" value="Ankyrin repeat-containing domain"/>
    <property type="match status" value="3"/>
</dbReference>
<proteinExistence type="predicted"/>
<keyword evidence="1" id="KW-0677">Repeat</keyword>
<feature type="repeat" description="ANK" evidence="3">
    <location>
        <begin position="502"/>
        <end position="532"/>
    </location>
</feature>
<keyword evidence="5" id="KW-1185">Reference proteome</keyword>
<dbReference type="InterPro" id="IPR036770">
    <property type="entry name" value="Ankyrin_rpt-contain_sf"/>
</dbReference>
<dbReference type="SUPFAM" id="SSF48403">
    <property type="entry name" value="Ankyrin repeat"/>
    <property type="match status" value="1"/>
</dbReference>